<dbReference type="EMBL" id="BQNB010018516">
    <property type="protein sequence ID" value="GJT75273.1"/>
    <property type="molecule type" value="Genomic_DNA"/>
</dbReference>
<evidence type="ECO:0000256" key="1">
    <source>
        <dbReference type="SAM" id="Coils"/>
    </source>
</evidence>
<organism evidence="3 4">
    <name type="scientific">Tanacetum coccineum</name>
    <dbReference type="NCBI Taxonomy" id="301880"/>
    <lineage>
        <taxon>Eukaryota</taxon>
        <taxon>Viridiplantae</taxon>
        <taxon>Streptophyta</taxon>
        <taxon>Embryophyta</taxon>
        <taxon>Tracheophyta</taxon>
        <taxon>Spermatophyta</taxon>
        <taxon>Magnoliopsida</taxon>
        <taxon>eudicotyledons</taxon>
        <taxon>Gunneridae</taxon>
        <taxon>Pentapetalae</taxon>
        <taxon>asterids</taxon>
        <taxon>campanulids</taxon>
        <taxon>Asterales</taxon>
        <taxon>Asteraceae</taxon>
        <taxon>Asteroideae</taxon>
        <taxon>Anthemideae</taxon>
        <taxon>Anthemidinae</taxon>
        <taxon>Tanacetum</taxon>
    </lineage>
</organism>
<feature type="compositionally biased region" description="Low complexity" evidence="2">
    <location>
        <begin position="170"/>
        <end position="183"/>
    </location>
</feature>
<evidence type="ECO:0000313" key="3">
    <source>
        <dbReference type="EMBL" id="GJT75273.1"/>
    </source>
</evidence>
<sequence length="839" mass="91348">GVGPLSGKGPRVIVSADVSILPQSVFVHGGATGAAFKEIDLNAFIRTTDPRKVRIVERARTENERPIVNVAKHRTMTLLPTSVLRPSKELSDSVEREFGEDVSGSGGGGQENASVGSHGNVEPIVPVADDVVTETGSSRIKRSKKKRVIRESVDTPAASYPPKKLRADYGKTSGSATGGKSPSVMNRLLRDSQLMVEQGVAALTTLPFITSSVTASPLEEGGDHTDSATCPALRTIGPSERFVVISDSSDHSSAKSADAEVDSLIRSVAPVMTVATTLTTYVSSAATTTVTPADVGKDKNVPTPSVFAGSSSSGKTDRTLSLFTGRSGSDFVVGDIRAEGAADTGLQEIYVPGWSVTRGFELNDGRSCADMIDHFTPPTFFKAVRGMEHEQLFAEFNVSAARNLSLSSEVRMRAEYNILEKRKWKSLAEERNNLLQVKDKEIERLGSQLLRAKDESEEVARLRARVSSLEAIESSLRGEVASAKEHNSLLEQERNALNLKATSLESTVAEKDRELSDLETSSSSLRVQNQSLVNQVHELEVSSASLREKLETYEGSIKQLEEFQDKLMEPFKARLVEIDANFIRCCMHFQETFHPHLLNTIAGRRWFLIHGMRLLMAKCLNSTEYMEALRNAFGRAIEKGMQEGFTTGIEHGQAGRCLNDLEAYNPSAEDDFNSAVQNLCGLDFPLLQELFAKKDASIWDVMNLLRLDDVVAEVLGMTNLQPDIERNLIERLPFLKDVFVSIDHPLSAEALTILPETPTEPPVMALTTTALSTMVVHHSCDPSLLVEDYENLDLVGAVPKDVIPEPRSKGKVGGSTGGDANVGDFVFCELENEARNASL</sequence>
<comment type="caution">
    <text evidence="3">The sequence shown here is derived from an EMBL/GenBank/DDBJ whole genome shotgun (WGS) entry which is preliminary data.</text>
</comment>
<dbReference type="Proteomes" id="UP001151760">
    <property type="component" value="Unassembled WGS sequence"/>
</dbReference>
<feature type="region of interest" description="Disordered" evidence="2">
    <location>
        <begin position="292"/>
        <end position="312"/>
    </location>
</feature>
<accession>A0ABQ5GIP1</accession>
<keyword evidence="1" id="KW-0175">Coiled coil</keyword>
<keyword evidence="4" id="KW-1185">Reference proteome</keyword>
<gene>
    <name evidence="3" type="ORF">Tco_1041998</name>
</gene>
<evidence type="ECO:0000256" key="2">
    <source>
        <dbReference type="SAM" id="MobiDB-lite"/>
    </source>
</evidence>
<name>A0ABQ5GIP1_9ASTR</name>
<feature type="region of interest" description="Disordered" evidence="2">
    <location>
        <begin position="86"/>
        <end position="183"/>
    </location>
</feature>
<reference evidence="3" key="2">
    <citation type="submission" date="2022-01" db="EMBL/GenBank/DDBJ databases">
        <authorList>
            <person name="Yamashiro T."/>
            <person name="Shiraishi A."/>
            <person name="Satake H."/>
            <person name="Nakayama K."/>
        </authorList>
    </citation>
    <scope>NUCLEOTIDE SEQUENCE</scope>
</reference>
<reference evidence="3" key="1">
    <citation type="journal article" date="2022" name="Int. J. Mol. Sci.">
        <title>Draft Genome of Tanacetum Coccineum: Genomic Comparison of Closely Related Tanacetum-Family Plants.</title>
        <authorList>
            <person name="Yamashiro T."/>
            <person name="Shiraishi A."/>
            <person name="Nakayama K."/>
            <person name="Satake H."/>
        </authorList>
    </citation>
    <scope>NUCLEOTIDE SEQUENCE</scope>
</reference>
<protein>
    <recommendedName>
        <fullName evidence="5">Transposase (Putative), gypsy type</fullName>
    </recommendedName>
</protein>
<feature type="compositionally biased region" description="Basic residues" evidence="2">
    <location>
        <begin position="139"/>
        <end position="148"/>
    </location>
</feature>
<feature type="compositionally biased region" description="Basic and acidic residues" evidence="2">
    <location>
        <begin position="86"/>
        <end position="99"/>
    </location>
</feature>
<proteinExistence type="predicted"/>
<feature type="coiled-coil region" evidence="1">
    <location>
        <begin position="435"/>
        <end position="563"/>
    </location>
</feature>
<evidence type="ECO:0008006" key="5">
    <source>
        <dbReference type="Google" id="ProtNLM"/>
    </source>
</evidence>
<feature type="non-terminal residue" evidence="3">
    <location>
        <position position="1"/>
    </location>
</feature>
<evidence type="ECO:0000313" key="4">
    <source>
        <dbReference type="Proteomes" id="UP001151760"/>
    </source>
</evidence>